<feature type="non-terminal residue" evidence="1">
    <location>
        <position position="1"/>
    </location>
</feature>
<reference evidence="1 3" key="1">
    <citation type="submission" date="2024-02" db="EMBL/GenBank/DDBJ databases">
        <authorList>
            <person name="Chen Y."/>
            <person name="Shah S."/>
            <person name="Dougan E. K."/>
            <person name="Thang M."/>
            <person name="Chan C."/>
        </authorList>
    </citation>
    <scope>NUCLEOTIDE SEQUENCE [LARGE SCALE GENOMIC DNA]</scope>
</reference>
<comment type="caution">
    <text evidence="1">The sequence shown here is derived from an EMBL/GenBank/DDBJ whole genome shotgun (WGS) entry which is preliminary data.</text>
</comment>
<organism evidence="1 3">
    <name type="scientific">Durusdinium trenchii</name>
    <dbReference type="NCBI Taxonomy" id="1381693"/>
    <lineage>
        <taxon>Eukaryota</taxon>
        <taxon>Sar</taxon>
        <taxon>Alveolata</taxon>
        <taxon>Dinophyceae</taxon>
        <taxon>Suessiales</taxon>
        <taxon>Symbiodiniaceae</taxon>
        <taxon>Durusdinium</taxon>
    </lineage>
</organism>
<evidence type="ECO:0000313" key="3">
    <source>
        <dbReference type="Proteomes" id="UP001642484"/>
    </source>
</evidence>
<accession>A0ABP0LKW1</accession>
<gene>
    <name evidence="1" type="ORF">CCMP2556_LOCUS21537</name>
    <name evidence="2" type="ORF">CCMP2556_LOCUS21538</name>
</gene>
<dbReference type="EMBL" id="CAXAMN010013076">
    <property type="protein sequence ID" value="CAK9039821.1"/>
    <property type="molecule type" value="Genomic_DNA"/>
</dbReference>
<protein>
    <submittedName>
        <fullName evidence="1">Uncharacterized protein</fullName>
    </submittedName>
</protein>
<sequence length="189" mass="21247">ATRGQVNPRLVQSLVRSFPVGVELIQQEDWPGLESLAKKDLTQVIQDKQKDLARRWKAQDWQPIFCGDPDETLAVDKYRRLYDPFILQSDGFSVPELDVADLRKAAQKAQKTAAGCDGWSAALLLVLPNQAWLQLVDILTRCETDAVWPDGMLAWRVVYLPKEVKSGATSTMKVRPIAIGPALYRLWSS</sequence>
<dbReference type="EMBL" id="CAXAMN010013077">
    <property type="protein sequence ID" value="CAK9039822.1"/>
    <property type="molecule type" value="Genomic_DNA"/>
</dbReference>
<feature type="non-terminal residue" evidence="1">
    <location>
        <position position="189"/>
    </location>
</feature>
<keyword evidence="3" id="KW-1185">Reference proteome</keyword>
<evidence type="ECO:0000313" key="1">
    <source>
        <dbReference type="EMBL" id="CAK9039821.1"/>
    </source>
</evidence>
<name>A0ABP0LKW1_9DINO</name>
<proteinExistence type="predicted"/>
<evidence type="ECO:0000313" key="2">
    <source>
        <dbReference type="EMBL" id="CAK9039822.1"/>
    </source>
</evidence>
<dbReference type="Proteomes" id="UP001642484">
    <property type="component" value="Unassembled WGS sequence"/>
</dbReference>